<dbReference type="Pfam" id="PF20153">
    <property type="entry name" value="DUF6535"/>
    <property type="match status" value="1"/>
</dbReference>
<evidence type="ECO:0000259" key="3">
    <source>
        <dbReference type="Pfam" id="PF20153"/>
    </source>
</evidence>
<feature type="region of interest" description="Disordered" evidence="1">
    <location>
        <begin position="763"/>
        <end position="828"/>
    </location>
</feature>
<name>A0A164TBP7_9AGAM</name>
<proteinExistence type="predicted"/>
<keyword evidence="2" id="KW-0472">Membrane</keyword>
<evidence type="ECO:0000313" key="4">
    <source>
        <dbReference type="EMBL" id="KZS92238.1"/>
    </source>
</evidence>
<feature type="transmembrane region" description="Helical" evidence="2">
    <location>
        <begin position="104"/>
        <end position="125"/>
    </location>
</feature>
<dbReference type="InterPro" id="IPR045338">
    <property type="entry name" value="DUF6535"/>
</dbReference>
<organism evidence="4 5">
    <name type="scientific">Sistotremastrum niveocremeum HHB9708</name>
    <dbReference type="NCBI Taxonomy" id="1314777"/>
    <lineage>
        <taxon>Eukaryota</taxon>
        <taxon>Fungi</taxon>
        <taxon>Dikarya</taxon>
        <taxon>Basidiomycota</taxon>
        <taxon>Agaricomycotina</taxon>
        <taxon>Agaricomycetes</taxon>
        <taxon>Sistotremastrales</taxon>
        <taxon>Sistotremastraceae</taxon>
        <taxon>Sertulicium</taxon>
        <taxon>Sertulicium niveocremeum</taxon>
    </lineage>
</organism>
<feature type="domain" description="DUF6535" evidence="3">
    <location>
        <begin position="89"/>
        <end position="240"/>
    </location>
</feature>
<gene>
    <name evidence="4" type="ORF">SISNIDRAFT_467083</name>
</gene>
<dbReference type="OrthoDB" id="3235960at2759"/>
<evidence type="ECO:0000256" key="2">
    <source>
        <dbReference type="SAM" id="Phobius"/>
    </source>
</evidence>
<feature type="compositionally biased region" description="Low complexity" evidence="1">
    <location>
        <begin position="804"/>
        <end position="815"/>
    </location>
</feature>
<evidence type="ECO:0000313" key="5">
    <source>
        <dbReference type="Proteomes" id="UP000076722"/>
    </source>
</evidence>
<keyword evidence="2" id="KW-1133">Transmembrane helix</keyword>
<accession>A0A164TBP7</accession>
<feature type="transmembrane region" description="Helical" evidence="2">
    <location>
        <begin position="221"/>
        <end position="240"/>
    </location>
</feature>
<keyword evidence="5" id="KW-1185">Reference proteome</keyword>
<evidence type="ECO:0000256" key="1">
    <source>
        <dbReference type="SAM" id="MobiDB-lite"/>
    </source>
</evidence>
<sequence>MSDPITGEILANLKPADDTSNPAATMRNDYFGALLAAVEKLNATMEGVKSTLVDHGKKFDVLTKDALKDDQPYDEKELDDESTCTALYDIAMAKTKEKAEEWNGTIDVTLIFIALFSAVLTAFLVPATQALSPGSSNSSSPTSESAVLPPLPAQSSEVVCALYYLALMIAIIVAVLCVLGRQWVRKLTIRPDAKSWKDRTIWHVERMRRAEGWIKSLMETLYWSLLSSIGLFVAGLLYQLRILSTSFDGTAIILTTTWALGVVLAATILLTMIATTYHAVRYEGSVFDGLLSRLIITMAQRSSKNTLRKSENPPVITPSRTGGWTSLSVSSLRILRNSYGHIKTLSLKLRQSGVRLMMARTMVSTVSWRKTLQTWQTWVARLQVKVDCESMQALLNIYLELIAEASDPQLLERAAASFSFSKWMDYGDSISTDLLERARTRLSASDTSTRVRETVNAQVARAASLFREREKQIELNRQKKKKATLLLSLRLGKGPRTYETEKEEKFKRRSLDLTRFLLSHHNEHIYHLLSLSESLSAKRNADIPDLLLPFDQCIAHCLCLYNQDRHLGYQDLVFQHAIQHCAELLLSGDDEDVSNILSHVDQFSVIKSIIMAPPGLFPFDTLVTFIVRNDVTLLPRFNKYLSEPHDWAQPSPDGASSVFVALARPTAQFHPSLDLSPTIAHLCQHPSAKYWPDVSNALISYLTHHHTSTWAHTYTNTCLELCAQAQARDRYGGRCVTSSEDQIRAINLLTRNRALREWFLQPQRPQSPQAPDQDAAVVHAGNDPDGGPSALRRLTPQALRNSELPDLSSDTPDLDIVPLPEPDGRNRRLPARFLSTVFPPVEQAEQYEQDLP</sequence>
<protein>
    <recommendedName>
        <fullName evidence="3">DUF6535 domain-containing protein</fullName>
    </recommendedName>
</protein>
<dbReference type="EMBL" id="KV419411">
    <property type="protein sequence ID" value="KZS92238.1"/>
    <property type="molecule type" value="Genomic_DNA"/>
</dbReference>
<feature type="transmembrane region" description="Helical" evidence="2">
    <location>
        <begin position="161"/>
        <end position="180"/>
    </location>
</feature>
<keyword evidence="2" id="KW-0812">Transmembrane</keyword>
<dbReference type="AlphaFoldDB" id="A0A164TBP7"/>
<reference evidence="4 5" key="1">
    <citation type="journal article" date="2016" name="Mol. Biol. Evol.">
        <title>Comparative Genomics of Early-Diverging Mushroom-Forming Fungi Provides Insights into the Origins of Lignocellulose Decay Capabilities.</title>
        <authorList>
            <person name="Nagy L.G."/>
            <person name="Riley R."/>
            <person name="Tritt A."/>
            <person name="Adam C."/>
            <person name="Daum C."/>
            <person name="Floudas D."/>
            <person name="Sun H."/>
            <person name="Yadav J.S."/>
            <person name="Pangilinan J."/>
            <person name="Larsson K.H."/>
            <person name="Matsuura K."/>
            <person name="Barry K."/>
            <person name="Labutti K."/>
            <person name="Kuo R."/>
            <person name="Ohm R.A."/>
            <person name="Bhattacharya S.S."/>
            <person name="Shirouzu T."/>
            <person name="Yoshinaga Y."/>
            <person name="Martin F.M."/>
            <person name="Grigoriev I.V."/>
            <person name="Hibbett D.S."/>
        </authorList>
    </citation>
    <scope>NUCLEOTIDE SEQUENCE [LARGE SCALE GENOMIC DNA]</scope>
    <source>
        <strain evidence="4 5">HHB9708</strain>
    </source>
</reference>
<feature type="transmembrane region" description="Helical" evidence="2">
    <location>
        <begin position="252"/>
        <end position="273"/>
    </location>
</feature>
<dbReference type="Proteomes" id="UP000076722">
    <property type="component" value="Unassembled WGS sequence"/>
</dbReference>